<organism evidence="2 3">
    <name type="scientific">Triticum urartu</name>
    <name type="common">Red wild einkorn</name>
    <name type="synonym">Crithodium urartu</name>
    <dbReference type="NCBI Taxonomy" id="4572"/>
    <lineage>
        <taxon>Eukaryota</taxon>
        <taxon>Viridiplantae</taxon>
        <taxon>Streptophyta</taxon>
        <taxon>Embryophyta</taxon>
        <taxon>Tracheophyta</taxon>
        <taxon>Spermatophyta</taxon>
        <taxon>Magnoliopsida</taxon>
        <taxon>Liliopsida</taxon>
        <taxon>Poales</taxon>
        <taxon>Poaceae</taxon>
        <taxon>BOP clade</taxon>
        <taxon>Pooideae</taxon>
        <taxon>Triticodae</taxon>
        <taxon>Triticeae</taxon>
        <taxon>Triticinae</taxon>
        <taxon>Triticum</taxon>
    </lineage>
</organism>
<dbReference type="AlphaFoldDB" id="A0A8R7Q195"/>
<dbReference type="EnsemblPlants" id="TuG1812G0400001258.01.T02">
    <property type="protein sequence ID" value="TuG1812G0400001258.01.T02"/>
    <property type="gene ID" value="TuG1812G0400001258.01"/>
</dbReference>
<evidence type="ECO:0000313" key="2">
    <source>
        <dbReference type="EnsemblPlants" id="TuG1812G0400001258.01.T01"/>
    </source>
</evidence>
<reference evidence="2" key="2">
    <citation type="submission" date="2018-03" db="EMBL/GenBank/DDBJ databases">
        <title>The Triticum urartu genome reveals the dynamic nature of wheat genome evolution.</title>
        <authorList>
            <person name="Ling H."/>
            <person name="Ma B."/>
            <person name="Shi X."/>
            <person name="Liu H."/>
            <person name="Dong L."/>
            <person name="Sun H."/>
            <person name="Cao Y."/>
            <person name="Gao Q."/>
            <person name="Zheng S."/>
            <person name="Li Y."/>
            <person name="Yu Y."/>
            <person name="Du H."/>
            <person name="Qi M."/>
            <person name="Li Y."/>
            <person name="Yu H."/>
            <person name="Cui Y."/>
            <person name="Wang N."/>
            <person name="Chen C."/>
            <person name="Wu H."/>
            <person name="Zhao Y."/>
            <person name="Zhang J."/>
            <person name="Li Y."/>
            <person name="Zhou W."/>
            <person name="Zhang B."/>
            <person name="Hu W."/>
            <person name="Eijk M."/>
            <person name="Tang J."/>
            <person name="Witsenboer H."/>
            <person name="Zhao S."/>
            <person name="Li Z."/>
            <person name="Zhang A."/>
            <person name="Wang D."/>
            <person name="Liang C."/>
        </authorList>
    </citation>
    <scope>NUCLEOTIDE SEQUENCE [LARGE SCALE GENOMIC DNA]</scope>
    <source>
        <strain evidence="2">cv. G1812</strain>
    </source>
</reference>
<reference evidence="2" key="3">
    <citation type="submission" date="2022-06" db="UniProtKB">
        <authorList>
            <consortium name="EnsemblPlants"/>
        </authorList>
    </citation>
    <scope>IDENTIFICATION</scope>
</reference>
<feature type="region of interest" description="Disordered" evidence="1">
    <location>
        <begin position="1"/>
        <end position="120"/>
    </location>
</feature>
<feature type="compositionally biased region" description="Basic residues" evidence="1">
    <location>
        <begin position="27"/>
        <end position="41"/>
    </location>
</feature>
<sequence>RHKHRTTTATPNHPSPPTTATVASHPPRPRRLSQLPQHRRPSSAPSTADAAPITPQQCCRAPNRHGAPPALTGPVAEPLHCRPPSSAERLPSLHREIPLSSRRPPRKLHPSSESVANTLSGVPPHSNLRCYCCY</sequence>
<protein>
    <submittedName>
        <fullName evidence="2">Uncharacterized protein</fullName>
    </submittedName>
</protein>
<reference evidence="3" key="1">
    <citation type="journal article" date="2013" name="Nature">
        <title>Draft genome of the wheat A-genome progenitor Triticum urartu.</title>
        <authorList>
            <person name="Ling H.Q."/>
            <person name="Zhao S."/>
            <person name="Liu D."/>
            <person name="Wang J."/>
            <person name="Sun H."/>
            <person name="Zhang C."/>
            <person name="Fan H."/>
            <person name="Li D."/>
            <person name="Dong L."/>
            <person name="Tao Y."/>
            <person name="Gao C."/>
            <person name="Wu H."/>
            <person name="Li Y."/>
            <person name="Cui Y."/>
            <person name="Guo X."/>
            <person name="Zheng S."/>
            <person name="Wang B."/>
            <person name="Yu K."/>
            <person name="Liang Q."/>
            <person name="Yang W."/>
            <person name="Lou X."/>
            <person name="Chen J."/>
            <person name="Feng M."/>
            <person name="Jian J."/>
            <person name="Zhang X."/>
            <person name="Luo G."/>
            <person name="Jiang Y."/>
            <person name="Liu J."/>
            <person name="Wang Z."/>
            <person name="Sha Y."/>
            <person name="Zhang B."/>
            <person name="Wu H."/>
            <person name="Tang D."/>
            <person name="Shen Q."/>
            <person name="Xue P."/>
            <person name="Zou S."/>
            <person name="Wang X."/>
            <person name="Liu X."/>
            <person name="Wang F."/>
            <person name="Yang Y."/>
            <person name="An X."/>
            <person name="Dong Z."/>
            <person name="Zhang K."/>
            <person name="Zhang X."/>
            <person name="Luo M.C."/>
            <person name="Dvorak J."/>
            <person name="Tong Y."/>
            <person name="Wang J."/>
            <person name="Yang H."/>
            <person name="Li Z."/>
            <person name="Wang D."/>
            <person name="Zhang A."/>
            <person name="Wang J."/>
        </authorList>
    </citation>
    <scope>NUCLEOTIDE SEQUENCE</scope>
    <source>
        <strain evidence="3">cv. G1812</strain>
    </source>
</reference>
<feature type="compositionally biased region" description="Polar residues" evidence="1">
    <location>
        <begin position="111"/>
        <end position="120"/>
    </location>
</feature>
<proteinExistence type="predicted"/>
<dbReference type="Gramene" id="TuG1812G0400001258.01.T02">
    <property type="protein sequence ID" value="TuG1812G0400001258.01.T02"/>
    <property type="gene ID" value="TuG1812G0400001258.01"/>
</dbReference>
<evidence type="ECO:0000256" key="1">
    <source>
        <dbReference type="SAM" id="MobiDB-lite"/>
    </source>
</evidence>
<dbReference type="Gramene" id="TuG1812G0400001258.01.T01">
    <property type="protein sequence ID" value="TuG1812G0400001258.01.T01"/>
    <property type="gene ID" value="TuG1812G0400001258.01"/>
</dbReference>
<dbReference type="Proteomes" id="UP000015106">
    <property type="component" value="Chromosome 4"/>
</dbReference>
<feature type="compositionally biased region" description="Polar residues" evidence="1">
    <location>
        <begin position="7"/>
        <end position="22"/>
    </location>
</feature>
<evidence type="ECO:0000313" key="3">
    <source>
        <dbReference type="Proteomes" id="UP000015106"/>
    </source>
</evidence>
<name>A0A8R7Q195_TRIUA</name>
<accession>A0A8R7Q195</accession>
<keyword evidence="3" id="KW-1185">Reference proteome</keyword>
<feature type="compositionally biased region" description="Low complexity" evidence="1">
    <location>
        <begin position="42"/>
        <end position="55"/>
    </location>
</feature>
<dbReference type="EnsemblPlants" id="TuG1812G0400001258.01.T01">
    <property type="protein sequence ID" value="TuG1812G0400001258.01.T01"/>
    <property type="gene ID" value="TuG1812G0400001258.01"/>
</dbReference>